<proteinExistence type="predicted"/>
<dbReference type="Proteomes" id="UP000053240">
    <property type="component" value="Unassembled WGS sequence"/>
</dbReference>
<evidence type="ECO:0000256" key="1">
    <source>
        <dbReference type="SAM" id="MobiDB-lite"/>
    </source>
</evidence>
<dbReference type="InterPro" id="IPR031761">
    <property type="entry name" value="FOG_N"/>
</dbReference>
<dbReference type="AlphaFoldDB" id="A0A194QTK5"/>
<name>A0A194QTK5_PAPMA</name>
<organism evidence="3 4">
    <name type="scientific">Papilio machaon</name>
    <name type="common">Old World swallowtail butterfly</name>
    <dbReference type="NCBI Taxonomy" id="76193"/>
    <lineage>
        <taxon>Eukaryota</taxon>
        <taxon>Metazoa</taxon>
        <taxon>Ecdysozoa</taxon>
        <taxon>Arthropoda</taxon>
        <taxon>Hexapoda</taxon>
        <taxon>Insecta</taxon>
        <taxon>Pterygota</taxon>
        <taxon>Neoptera</taxon>
        <taxon>Endopterygota</taxon>
        <taxon>Lepidoptera</taxon>
        <taxon>Glossata</taxon>
        <taxon>Ditrysia</taxon>
        <taxon>Papilionoidea</taxon>
        <taxon>Papilionidae</taxon>
        <taxon>Papilioninae</taxon>
        <taxon>Papilio</taxon>
    </lineage>
</organism>
<evidence type="ECO:0000313" key="3">
    <source>
        <dbReference type="EMBL" id="KPJ08797.1"/>
    </source>
</evidence>
<dbReference type="Pfam" id="PF15888">
    <property type="entry name" value="FOG_N"/>
    <property type="match status" value="1"/>
</dbReference>
<feature type="compositionally biased region" description="Low complexity" evidence="1">
    <location>
        <begin position="114"/>
        <end position="134"/>
    </location>
</feature>
<gene>
    <name evidence="3" type="ORF">RR48_07857</name>
</gene>
<feature type="compositionally biased region" description="Basic and acidic residues" evidence="1">
    <location>
        <begin position="482"/>
        <end position="506"/>
    </location>
</feature>
<feature type="region of interest" description="Disordered" evidence="1">
    <location>
        <begin position="452"/>
        <end position="506"/>
    </location>
</feature>
<keyword evidence="4" id="KW-1185">Reference proteome</keyword>
<dbReference type="EMBL" id="KQ461137">
    <property type="protein sequence ID" value="KPJ08797.1"/>
    <property type="molecule type" value="Genomic_DNA"/>
</dbReference>
<feature type="compositionally biased region" description="Polar residues" evidence="1">
    <location>
        <begin position="253"/>
        <end position="268"/>
    </location>
</feature>
<feature type="compositionally biased region" description="Polar residues" evidence="1">
    <location>
        <begin position="382"/>
        <end position="410"/>
    </location>
</feature>
<feature type="compositionally biased region" description="Basic and acidic residues" evidence="1">
    <location>
        <begin position="271"/>
        <end position="280"/>
    </location>
</feature>
<feature type="region of interest" description="Disordered" evidence="1">
    <location>
        <begin position="368"/>
        <end position="429"/>
    </location>
</feature>
<feature type="region of interest" description="Disordered" evidence="1">
    <location>
        <begin position="253"/>
        <end position="280"/>
    </location>
</feature>
<evidence type="ECO:0000259" key="2">
    <source>
        <dbReference type="Pfam" id="PF15888"/>
    </source>
</evidence>
<feature type="region of interest" description="Disordered" evidence="1">
    <location>
        <begin position="114"/>
        <end position="144"/>
    </location>
</feature>
<feature type="compositionally biased region" description="Basic and acidic residues" evidence="1">
    <location>
        <begin position="452"/>
        <end position="464"/>
    </location>
</feature>
<accession>A0A194QTK5</accession>
<dbReference type="InParanoid" id="A0A194QTK5"/>
<sequence length="633" mass="70560">MKIRAAHSGAEYSQKHSTQLELKAIFVCNPALAPLFRDCRLAHACMSSFRVRVRIGRLGGGGWRSLPDVGDRSRLATGSTATALVSQVIAMWYTWTVLLLVSCALVAAEGQAEAATGAQPEAPATVTPGPTATPRTPPRTPPRTLDRQAAELAWRTWLQSPESGNPNAPARRITTKSLFITPLVCPKGQRLDRNGCVQVVTVDKDEHERILLEHLNALFTSAPGGSDVQYDYGDEEPGPLQLSIPIGYDAQASPLQSQDQGDTGQDLNNMKIDKKGDNTKTNDASIEAELELLKLQQGHNNTTGTKGSHVISQNALANFLAYHEKPKRDSPMINSSEIETLNSTDVGQKEEVFGHVAVDPVLYDTSYQNQQSSTEHAIEYSGESSSTDSPLNASNNTSIESSSAGSSKQTDTPELKKENDNSKLNPEHDYSDIGEAIKIISRFAEVTTDDNFAKDKSNSSKEEASSILGTRTKLQYRRNKPKPAEHAEDTTVKTQDKMSGDEKLQENHPTKNLYFRYSWPNHLRSPPSDYPFKNVQDYWPGQRHVGGVYAMHENPRRHHHTYPHNYFRPRSYPYADYSQLYPRLRENYSGLHRYPHRVVHHEASPIRPHTNDRDLYTLLGLRHWFSGEGTSKR</sequence>
<reference evidence="3 4" key="1">
    <citation type="journal article" date="2015" name="Nat. Commun.">
        <title>Outbred genome sequencing and CRISPR/Cas9 gene editing in butterflies.</title>
        <authorList>
            <person name="Li X."/>
            <person name="Fan D."/>
            <person name="Zhang W."/>
            <person name="Liu G."/>
            <person name="Zhang L."/>
            <person name="Zhao L."/>
            <person name="Fang X."/>
            <person name="Chen L."/>
            <person name="Dong Y."/>
            <person name="Chen Y."/>
            <person name="Ding Y."/>
            <person name="Zhao R."/>
            <person name="Feng M."/>
            <person name="Zhu Y."/>
            <person name="Feng Y."/>
            <person name="Jiang X."/>
            <person name="Zhu D."/>
            <person name="Xiang H."/>
            <person name="Feng X."/>
            <person name="Li S."/>
            <person name="Wang J."/>
            <person name="Zhang G."/>
            <person name="Kronforst M.R."/>
            <person name="Wang W."/>
        </authorList>
    </citation>
    <scope>NUCLEOTIDE SEQUENCE [LARGE SCALE GENOMIC DNA]</scope>
    <source>
        <strain evidence="3">Ya'a_city_454_Pm</strain>
        <tissue evidence="3">Whole body</tissue>
    </source>
</reference>
<evidence type="ECO:0000313" key="4">
    <source>
        <dbReference type="Proteomes" id="UP000053240"/>
    </source>
</evidence>
<feature type="compositionally biased region" description="Basic and acidic residues" evidence="1">
    <location>
        <begin position="411"/>
        <end position="429"/>
    </location>
</feature>
<feature type="domain" description="Folded gastrulation N-terminal" evidence="2">
    <location>
        <begin position="173"/>
        <end position="266"/>
    </location>
</feature>
<protein>
    <recommendedName>
        <fullName evidence="2">Folded gastrulation N-terminal domain-containing protein</fullName>
    </recommendedName>
</protein>